<organism evidence="3 4">
    <name type="scientific">Hanstruepera neustonica</name>
    <dbReference type="NCBI Taxonomy" id="1445657"/>
    <lineage>
        <taxon>Bacteria</taxon>
        <taxon>Pseudomonadati</taxon>
        <taxon>Bacteroidota</taxon>
        <taxon>Flavobacteriia</taxon>
        <taxon>Flavobacteriales</taxon>
        <taxon>Flavobacteriaceae</taxon>
        <taxon>Hanstruepera</taxon>
    </lineage>
</organism>
<evidence type="ECO:0000259" key="2">
    <source>
        <dbReference type="Pfam" id="PF18962"/>
    </source>
</evidence>
<dbReference type="Proteomes" id="UP000236641">
    <property type="component" value="Unassembled WGS sequence"/>
</dbReference>
<proteinExistence type="predicted"/>
<evidence type="ECO:0000313" key="4">
    <source>
        <dbReference type="Proteomes" id="UP000236641"/>
    </source>
</evidence>
<comment type="caution">
    <text evidence="3">The sequence shown here is derived from an EMBL/GenBank/DDBJ whole genome shotgun (WGS) entry which is preliminary data.</text>
</comment>
<protein>
    <recommendedName>
        <fullName evidence="2">Secretion system C-terminal sorting domain-containing protein</fullName>
    </recommendedName>
</protein>
<sequence>MHRIFLISIIGCLFFQTGLAQIKMKETLSSKGSSHFIYANNKSYFIQESIGQSSVTFVYNIDGYSLRQGFLQPISPSALNGDSNTDLDGYFYPNPFDNDIHIRFNEAIFDVLQVTLLDVLGRTIYVNEFSPVQALDLDFGSVSSGNYVLVVRMRSKTFLAKLIRK</sequence>
<gene>
    <name evidence="3" type="ORF">C1T31_04710</name>
</gene>
<dbReference type="AlphaFoldDB" id="A0A2K1E039"/>
<evidence type="ECO:0000256" key="1">
    <source>
        <dbReference type="ARBA" id="ARBA00022729"/>
    </source>
</evidence>
<feature type="domain" description="Secretion system C-terminal sorting" evidence="2">
    <location>
        <begin position="92"/>
        <end position="163"/>
    </location>
</feature>
<dbReference type="OrthoDB" id="1408995at2"/>
<reference evidence="3 4" key="1">
    <citation type="submission" date="2018-01" db="EMBL/GenBank/DDBJ databases">
        <title>The draft genome of Hanstruepera neustonica JCM19743.</title>
        <authorList>
            <person name="He R.-H."/>
            <person name="Du Z.-J."/>
        </authorList>
    </citation>
    <scope>NUCLEOTIDE SEQUENCE [LARGE SCALE GENOMIC DNA]</scope>
    <source>
        <strain evidence="3 4">JCM19743</strain>
    </source>
</reference>
<dbReference type="RefSeq" id="WP_103051340.1">
    <property type="nucleotide sequence ID" value="NZ_POWF01000002.1"/>
</dbReference>
<name>A0A2K1E039_9FLAO</name>
<dbReference type="Pfam" id="PF18962">
    <property type="entry name" value="Por_Secre_tail"/>
    <property type="match status" value="1"/>
</dbReference>
<keyword evidence="4" id="KW-1185">Reference proteome</keyword>
<evidence type="ECO:0000313" key="3">
    <source>
        <dbReference type="EMBL" id="PNQ73643.1"/>
    </source>
</evidence>
<dbReference type="InterPro" id="IPR026444">
    <property type="entry name" value="Secre_tail"/>
</dbReference>
<keyword evidence="1" id="KW-0732">Signal</keyword>
<accession>A0A2K1E039</accession>
<dbReference type="NCBIfam" id="TIGR04183">
    <property type="entry name" value="Por_Secre_tail"/>
    <property type="match status" value="1"/>
</dbReference>
<dbReference type="EMBL" id="POWF01000002">
    <property type="protein sequence ID" value="PNQ73643.1"/>
    <property type="molecule type" value="Genomic_DNA"/>
</dbReference>